<feature type="non-terminal residue" evidence="4">
    <location>
        <position position="1"/>
    </location>
</feature>
<dbReference type="InterPro" id="IPR003751">
    <property type="entry name" value="CsrA"/>
</dbReference>
<dbReference type="GO" id="GO:0048027">
    <property type="term" value="F:mRNA 5'-UTR binding"/>
    <property type="evidence" value="ECO:0007669"/>
    <property type="project" value="TreeGrafter"/>
</dbReference>
<dbReference type="SUPFAM" id="SSF117130">
    <property type="entry name" value="CsrA-like"/>
    <property type="match status" value="1"/>
</dbReference>
<evidence type="ECO:0000256" key="2">
    <source>
        <dbReference type="ARBA" id="ARBA00022845"/>
    </source>
</evidence>
<dbReference type="AlphaFoldDB" id="X0SGF3"/>
<comment type="caution">
    <text evidence="4">The sequence shown here is derived from an EMBL/GenBank/DDBJ whole genome shotgun (WGS) entry which is preliminary data.</text>
</comment>
<proteinExistence type="predicted"/>
<dbReference type="Pfam" id="PF02599">
    <property type="entry name" value="CsrA"/>
    <property type="match status" value="1"/>
</dbReference>
<evidence type="ECO:0000256" key="3">
    <source>
        <dbReference type="ARBA" id="ARBA00022884"/>
    </source>
</evidence>
<reference evidence="4" key="1">
    <citation type="journal article" date="2014" name="Front. Microbiol.">
        <title>High frequency of phylogenetically diverse reductive dehalogenase-homologous genes in deep subseafloor sedimentary metagenomes.</title>
        <authorList>
            <person name="Kawai M."/>
            <person name="Futagami T."/>
            <person name="Toyoda A."/>
            <person name="Takaki Y."/>
            <person name="Nishi S."/>
            <person name="Hori S."/>
            <person name="Arai W."/>
            <person name="Tsubouchi T."/>
            <person name="Morono Y."/>
            <person name="Uchiyama I."/>
            <person name="Ito T."/>
            <person name="Fujiyama A."/>
            <person name="Inagaki F."/>
            <person name="Takami H."/>
        </authorList>
    </citation>
    <scope>NUCLEOTIDE SEQUENCE</scope>
    <source>
        <strain evidence="4">Expedition CK06-06</strain>
    </source>
</reference>
<protein>
    <recommendedName>
        <fullName evidence="5">Carbon storage regulator</fullName>
    </recommendedName>
</protein>
<evidence type="ECO:0000256" key="1">
    <source>
        <dbReference type="ARBA" id="ARBA00022490"/>
    </source>
</evidence>
<sequence>NSPLVIIKDVRNGKVRLGINAPRDTPVHRKEIYEIIQREKTK</sequence>
<accession>X0SGF3</accession>
<dbReference type="GO" id="GO:0006402">
    <property type="term" value="P:mRNA catabolic process"/>
    <property type="evidence" value="ECO:0007669"/>
    <property type="project" value="InterPro"/>
</dbReference>
<dbReference type="GO" id="GO:0006109">
    <property type="term" value="P:regulation of carbohydrate metabolic process"/>
    <property type="evidence" value="ECO:0007669"/>
    <property type="project" value="InterPro"/>
</dbReference>
<dbReference type="EMBL" id="BARS01002035">
    <property type="protein sequence ID" value="GAF80118.1"/>
    <property type="molecule type" value="Genomic_DNA"/>
</dbReference>
<evidence type="ECO:0000313" key="4">
    <source>
        <dbReference type="EMBL" id="GAF80118.1"/>
    </source>
</evidence>
<gene>
    <name evidence="4" type="ORF">S01H1_03781</name>
</gene>
<evidence type="ECO:0008006" key="5">
    <source>
        <dbReference type="Google" id="ProtNLM"/>
    </source>
</evidence>
<dbReference type="Gene3D" id="2.60.40.4380">
    <property type="entry name" value="Translational regulator CsrA"/>
    <property type="match status" value="1"/>
</dbReference>
<dbReference type="InterPro" id="IPR036107">
    <property type="entry name" value="CsrA_sf"/>
</dbReference>
<keyword evidence="1" id="KW-0963">Cytoplasm</keyword>
<dbReference type="PANTHER" id="PTHR34984:SF1">
    <property type="entry name" value="CARBON STORAGE REGULATOR"/>
    <property type="match status" value="1"/>
</dbReference>
<keyword evidence="3" id="KW-0694">RNA-binding</keyword>
<organism evidence="4">
    <name type="scientific">marine sediment metagenome</name>
    <dbReference type="NCBI Taxonomy" id="412755"/>
    <lineage>
        <taxon>unclassified sequences</taxon>
        <taxon>metagenomes</taxon>
        <taxon>ecological metagenomes</taxon>
    </lineage>
</organism>
<keyword evidence="2" id="KW-0810">Translation regulation</keyword>
<name>X0SGF3_9ZZZZ</name>
<dbReference type="PANTHER" id="PTHR34984">
    <property type="entry name" value="CARBON STORAGE REGULATOR"/>
    <property type="match status" value="1"/>
</dbReference>
<dbReference type="GO" id="GO:0045947">
    <property type="term" value="P:negative regulation of translational initiation"/>
    <property type="evidence" value="ECO:0007669"/>
    <property type="project" value="TreeGrafter"/>
</dbReference>
<dbReference type="GO" id="GO:0005829">
    <property type="term" value="C:cytosol"/>
    <property type="evidence" value="ECO:0007669"/>
    <property type="project" value="TreeGrafter"/>
</dbReference>